<dbReference type="Proteomes" id="UP000549009">
    <property type="component" value="Unassembled WGS sequence"/>
</dbReference>
<accession>A0A7W8EY14</accession>
<feature type="non-terminal residue" evidence="1">
    <location>
        <position position="46"/>
    </location>
</feature>
<organism evidence="1 2">
    <name type="scientific">Streptomyces spectabilis</name>
    <dbReference type="NCBI Taxonomy" id="68270"/>
    <lineage>
        <taxon>Bacteria</taxon>
        <taxon>Bacillati</taxon>
        <taxon>Actinomycetota</taxon>
        <taxon>Actinomycetes</taxon>
        <taxon>Kitasatosporales</taxon>
        <taxon>Streptomycetaceae</taxon>
        <taxon>Streptomyces</taxon>
    </lineage>
</organism>
<gene>
    <name evidence="1" type="ORF">FHS40_008777</name>
</gene>
<dbReference type="AlphaFoldDB" id="A0A7W8EY14"/>
<protein>
    <submittedName>
        <fullName evidence="1">Uncharacterized protein</fullName>
    </submittedName>
</protein>
<dbReference type="EMBL" id="JACHJD010000034">
    <property type="protein sequence ID" value="MBB5109647.1"/>
    <property type="molecule type" value="Genomic_DNA"/>
</dbReference>
<comment type="caution">
    <text evidence="1">The sequence shown here is derived from an EMBL/GenBank/DDBJ whole genome shotgun (WGS) entry which is preliminary data.</text>
</comment>
<proteinExistence type="predicted"/>
<reference evidence="1 2" key="1">
    <citation type="submission" date="2020-08" db="EMBL/GenBank/DDBJ databases">
        <title>Genomic Encyclopedia of Type Strains, Phase III (KMG-III): the genomes of soil and plant-associated and newly described type strains.</title>
        <authorList>
            <person name="Whitman W."/>
        </authorList>
    </citation>
    <scope>NUCLEOTIDE SEQUENCE [LARGE SCALE GENOMIC DNA]</scope>
    <source>
        <strain evidence="1 2">CECT 3146</strain>
    </source>
</reference>
<keyword evidence="2" id="KW-1185">Reference proteome</keyword>
<evidence type="ECO:0000313" key="1">
    <source>
        <dbReference type="EMBL" id="MBB5109647.1"/>
    </source>
</evidence>
<evidence type="ECO:0000313" key="2">
    <source>
        <dbReference type="Proteomes" id="UP000549009"/>
    </source>
</evidence>
<sequence length="46" mass="5117">MNLFYPEWSLVRSVLDVHSVLLVFLGVARLIRSDAVGRDQGAADDD</sequence>
<name>A0A7W8EY14_STRST</name>